<organism evidence="2 3">
    <name type="scientific">Sphingobacterium thermophilum</name>
    <dbReference type="NCBI Taxonomy" id="768534"/>
    <lineage>
        <taxon>Bacteria</taxon>
        <taxon>Pseudomonadati</taxon>
        <taxon>Bacteroidota</taxon>
        <taxon>Sphingobacteriia</taxon>
        <taxon>Sphingobacteriales</taxon>
        <taxon>Sphingobacteriaceae</taxon>
        <taxon>Sphingobacterium</taxon>
    </lineage>
</organism>
<dbReference type="PANTHER" id="PTHR35535:SF2">
    <property type="entry name" value="DUF306 DOMAIN-CONTAINING PROTEIN"/>
    <property type="match status" value="1"/>
</dbReference>
<evidence type="ECO:0000313" key="2">
    <source>
        <dbReference type="EMBL" id="GAA4516797.1"/>
    </source>
</evidence>
<dbReference type="RefSeq" id="WP_039053397.1">
    <property type="nucleotide sequence ID" value="NZ_BAABGR010000015.1"/>
</dbReference>
<accession>A0ABP8R2W5</accession>
<dbReference type="Gene3D" id="2.40.128.270">
    <property type="match status" value="2"/>
</dbReference>
<dbReference type="InterPro" id="IPR038670">
    <property type="entry name" value="HslJ-like_sf"/>
</dbReference>
<evidence type="ECO:0000259" key="1">
    <source>
        <dbReference type="Pfam" id="PF03724"/>
    </source>
</evidence>
<proteinExistence type="predicted"/>
<dbReference type="InterPro" id="IPR005184">
    <property type="entry name" value="DUF306_Meta_HslJ"/>
</dbReference>
<protein>
    <recommendedName>
        <fullName evidence="1">DUF306 domain-containing protein</fullName>
    </recommendedName>
</protein>
<feature type="domain" description="DUF306" evidence="1">
    <location>
        <begin position="35"/>
        <end position="138"/>
    </location>
</feature>
<name>A0ABP8R2W5_9SPHI</name>
<dbReference type="PROSITE" id="PS51257">
    <property type="entry name" value="PROKAR_LIPOPROTEIN"/>
    <property type="match status" value="1"/>
</dbReference>
<sequence length="263" mass="29241">MKNKLILAGMFTLLFGSCSLLEKKHTAQHNPVELNGKWHILELDKKRIPTSVNGKEPLLVVNHSENTYTVFTGCNNLGGELIFGKGNSIQFERGISTMMACDNMEVEHTFASLIPSINKYALVKDTLVLLSAKNQVLGKFLAKKEDINAAKQLSGKWQLNKVFGPDSPAKEIFANDIPTIEFNTEEETVSGKGTCNHYSGTYSTEGQKIKFGALASTKMGCAKLKEEALYFQKLEKTNSFIVDANKLTFYSEGQKQLQFTKIK</sequence>
<dbReference type="InterPro" id="IPR053147">
    <property type="entry name" value="Hsp_HslJ-like"/>
</dbReference>
<keyword evidence="3" id="KW-1185">Reference proteome</keyword>
<comment type="caution">
    <text evidence="2">The sequence shown here is derived from an EMBL/GenBank/DDBJ whole genome shotgun (WGS) entry which is preliminary data.</text>
</comment>
<gene>
    <name evidence="2" type="ORF">GCM10023173_16680</name>
</gene>
<dbReference type="EMBL" id="BAABGR010000015">
    <property type="protein sequence ID" value="GAA4516797.1"/>
    <property type="molecule type" value="Genomic_DNA"/>
</dbReference>
<dbReference type="Proteomes" id="UP001500394">
    <property type="component" value="Unassembled WGS sequence"/>
</dbReference>
<reference evidence="3" key="1">
    <citation type="journal article" date="2019" name="Int. J. Syst. Evol. Microbiol.">
        <title>The Global Catalogue of Microorganisms (GCM) 10K type strain sequencing project: providing services to taxonomists for standard genome sequencing and annotation.</title>
        <authorList>
            <consortium name="The Broad Institute Genomics Platform"/>
            <consortium name="The Broad Institute Genome Sequencing Center for Infectious Disease"/>
            <person name="Wu L."/>
            <person name="Ma J."/>
        </authorList>
    </citation>
    <scope>NUCLEOTIDE SEQUENCE [LARGE SCALE GENOMIC DNA]</scope>
    <source>
        <strain evidence="3">JCM 17858</strain>
    </source>
</reference>
<dbReference type="Pfam" id="PF03724">
    <property type="entry name" value="META"/>
    <property type="match status" value="2"/>
</dbReference>
<feature type="domain" description="DUF306" evidence="1">
    <location>
        <begin position="152"/>
        <end position="259"/>
    </location>
</feature>
<dbReference type="PANTHER" id="PTHR35535">
    <property type="entry name" value="HEAT SHOCK PROTEIN HSLJ"/>
    <property type="match status" value="1"/>
</dbReference>
<evidence type="ECO:0000313" key="3">
    <source>
        <dbReference type="Proteomes" id="UP001500394"/>
    </source>
</evidence>